<dbReference type="PROSITE" id="PS50110">
    <property type="entry name" value="RESPONSE_REGULATORY"/>
    <property type="match status" value="1"/>
</dbReference>
<dbReference type="SUPFAM" id="SSF46689">
    <property type="entry name" value="Homeodomain-like"/>
    <property type="match status" value="2"/>
</dbReference>
<evidence type="ECO:0000256" key="3">
    <source>
        <dbReference type="ARBA" id="ARBA00023163"/>
    </source>
</evidence>
<dbReference type="Proteomes" id="UP001527099">
    <property type="component" value="Unassembled WGS sequence"/>
</dbReference>
<dbReference type="Gene3D" id="3.40.50.2300">
    <property type="match status" value="1"/>
</dbReference>
<dbReference type="CDD" id="cd17536">
    <property type="entry name" value="REC_YesN-like"/>
    <property type="match status" value="1"/>
</dbReference>
<dbReference type="PROSITE" id="PS00041">
    <property type="entry name" value="HTH_ARAC_FAMILY_1"/>
    <property type="match status" value="1"/>
</dbReference>
<dbReference type="PROSITE" id="PS01124">
    <property type="entry name" value="HTH_ARAC_FAMILY_2"/>
    <property type="match status" value="1"/>
</dbReference>
<evidence type="ECO:0000313" key="8">
    <source>
        <dbReference type="Proteomes" id="UP001527099"/>
    </source>
</evidence>
<dbReference type="Gene3D" id="1.10.10.60">
    <property type="entry name" value="Homeodomain-like"/>
    <property type="match status" value="2"/>
</dbReference>
<keyword evidence="8" id="KW-1185">Reference proteome</keyword>
<feature type="domain" description="HTH araC/xylS-type" evidence="5">
    <location>
        <begin position="297"/>
        <end position="395"/>
    </location>
</feature>
<gene>
    <name evidence="7" type="ORF">M5X19_09810</name>
</gene>
<keyword evidence="3" id="KW-0804">Transcription</keyword>
<feature type="domain" description="Response regulatory" evidence="6">
    <location>
        <begin position="3"/>
        <end position="120"/>
    </location>
</feature>
<dbReference type="PANTHER" id="PTHR43280">
    <property type="entry name" value="ARAC-FAMILY TRANSCRIPTIONAL REGULATOR"/>
    <property type="match status" value="1"/>
</dbReference>
<accession>A0ABT4GAG6</accession>
<keyword evidence="2" id="KW-0238">DNA-binding</keyword>
<dbReference type="InterPro" id="IPR020449">
    <property type="entry name" value="Tscrpt_reg_AraC-type_HTH"/>
</dbReference>
<evidence type="ECO:0000259" key="6">
    <source>
        <dbReference type="PROSITE" id="PS50110"/>
    </source>
</evidence>
<protein>
    <submittedName>
        <fullName evidence="7">Response regulator</fullName>
    </submittedName>
</protein>
<dbReference type="InterPro" id="IPR018060">
    <property type="entry name" value="HTH_AraC"/>
</dbReference>
<dbReference type="SMART" id="SM00448">
    <property type="entry name" value="REC"/>
    <property type="match status" value="1"/>
</dbReference>
<keyword evidence="1" id="KW-0805">Transcription regulation</keyword>
<sequence>MLTTLLIDDEPLTTQALRKILETHFPTIEILGEATNGLKAWEIIQNRVPDFIISDIRMPNLDGLELLDKVRNAELPIKVILLTAYGEFEYARQALKLGASGYLLKPYIQSELIKEVFRVTKEIEAENGYKSILSKAIPLFEENALKKLLVGKLDSNGLNEFLEMTESRWEFCMVSVFQLGGSNLKAEEIEEVIKISIIEEINSHLLYSGYQGISFFRKLNEIILIHAPKETDTHLIQGCIRILMNYIHKPFQVGSSRSKYPPQQLSEAYEDAQQHSTTIQDLTITKNTTDHQGALIDKAVEFCKRYYTTDINLQKIADHLDINKYHFCNLFKDQLHVTFWDYVTNLRIDHAKNLLQSSEERVSSIAIQSGYINSSHFGKVFKEITGITPAEYRRQAKTS</sequence>
<feature type="modified residue" description="4-aspartylphosphate" evidence="4">
    <location>
        <position position="55"/>
    </location>
</feature>
<dbReference type="EMBL" id="JAMDMX010000028">
    <property type="protein sequence ID" value="MCY9693185.1"/>
    <property type="molecule type" value="Genomic_DNA"/>
</dbReference>
<dbReference type="SUPFAM" id="SSF52172">
    <property type="entry name" value="CheY-like"/>
    <property type="match status" value="1"/>
</dbReference>
<dbReference type="SMART" id="SM00342">
    <property type="entry name" value="HTH_ARAC"/>
    <property type="match status" value="1"/>
</dbReference>
<comment type="caution">
    <text evidence="7">The sequence shown here is derived from an EMBL/GenBank/DDBJ whole genome shotgun (WGS) entry which is preliminary data.</text>
</comment>
<evidence type="ECO:0000256" key="4">
    <source>
        <dbReference type="PROSITE-ProRule" id="PRU00169"/>
    </source>
</evidence>
<organism evidence="7 8">
    <name type="scientific">Paenibacillus alginolyticus</name>
    <dbReference type="NCBI Taxonomy" id="59839"/>
    <lineage>
        <taxon>Bacteria</taxon>
        <taxon>Bacillati</taxon>
        <taxon>Bacillota</taxon>
        <taxon>Bacilli</taxon>
        <taxon>Bacillales</taxon>
        <taxon>Paenibacillaceae</taxon>
        <taxon>Paenibacillus</taxon>
    </lineage>
</organism>
<proteinExistence type="predicted"/>
<dbReference type="RefSeq" id="WP_268614679.1">
    <property type="nucleotide sequence ID" value="NZ_JAMDMX010000028.1"/>
</dbReference>
<dbReference type="Pfam" id="PF12833">
    <property type="entry name" value="HTH_18"/>
    <property type="match status" value="1"/>
</dbReference>
<evidence type="ECO:0000256" key="1">
    <source>
        <dbReference type="ARBA" id="ARBA00023015"/>
    </source>
</evidence>
<dbReference type="Pfam" id="PF00072">
    <property type="entry name" value="Response_reg"/>
    <property type="match status" value="1"/>
</dbReference>
<evidence type="ECO:0000259" key="5">
    <source>
        <dbReference type="PROSITE" id="PS01124"/>
    </source>
</evidence>
<dbReference type="PANTHER" id="PTHR43280:SF2">
    <property type="entry name" value="HTH-TYPE TRANSCRIPTIONAL REGULATOR EXSA"/>
    <property type="match status" value="1"/>
</dbReference>
<evidence type="ECO:0000313" key="7">
    <source>
        <dbReference type="EMBL" id="MCY9693185.1"/>
    </source>
</evidence>
<dbReference type="InterPro" id="IPR018062">
    <property type="entry name" value="HTH_AraC-typ_CS"/>
</dbReference>
<dbReference type="PRINTS" id="PR00032">
    <property type="entry name" value="HTHARAC"/>
</dbReference>
<dbReference type="InterPro" id="IPR001789">
    <property type="entry name" value="Sig_transdc_resp-reg_receiver"/>
</dbReference>
<dbReference type="InterPro" id="IPR009057">
    <property type="entry name" value="Homeodomain-like_sf"/>
</dbReference>
<dbReference type="InterPro" id="IPR011006">
    <property type="entry name" value="CheY-like_superfamily"/>
</dbReference>
<keyword evidence="4" id="KW-0597">Phosphoprotein</keyword>
<reference evidence="7 8" key="1">
    <citation type="submission" date="2022-05" db="EMBL/GenBank/DDBJ databases">
        <title>Genome Sequencing of Bee-Associated Microbes.</title>
        <authorList>
            <person name="Dunlap C."/>
        </authorList>
    </citation>
    <scope>NUCLEOTIDE SEQUENCE [LARGE SCALE GENOMIC DNA]</scope>
    <source>
        <strain evidence="7 8">NRRL B-14421</strain>
    </source>
</reference>
<evidence type="ECO:0000256" key="2">
    <source>
        <dbReference type="ARBA" id="ARBA00023125"/>
    </source>
</evidence>
<name>A0ABT4GAG6_9BACL</name>